<dbReference type="Gene3D" id="3.20.20.70">
    <property type="entry name" value="Aldolase class I"/>
    <property type="match status" value="1"/>
</dbReference>
<feature type="domain" description="Nicotinate/nicotinamide phosphoribosyltransferase" evidence="8">
    <location>
        <begin position="183"/>
        <end position="525"/>
    </location>
</feature>
<dbReference type="InterPro" id="IPR041525">
    <property type="entry name" value="N/Namide_PRibTrfase"/>
</dbReference>
<dbReference type="Pfam" id="PF04095">
    <property type="entry name" value="NAPRTase"/>
    <property type="match status" value="1"/>
</dbReference>
<dbReference type="RefSeq" id="WP_048690284.1">
    <property type="nucleotide sequence ID" value="NZ_KQ130484.1"/>
</dbReference>
<evidence type="ECO:0000256" key="4">
    <source>
        <dbReference type="ARBA" id="ARBA00022679"/>
    </source>
</evidence>
<dbReference type="PANTHER" id="PTHR43816:SF1">
    <property type="entry name" value="NICOTINAMIDE PHOSPHORIBOSYLTRANSFERASE"/>
    <property type="match status" value="1"/>
</dbReference>
<organism evidence="9 10">
    <name type="scientific">Catenovulum maritimum</name>
    <dbReference type="NCBI Taxonomy" id="1513271"/>
    <lineage>
        <taxon>Bacteria</taxon>
        <taxon>Pseudomonadati</taxon>
        <taxon>Pseudomonadota</taxon>
        <taxon>Gammaproteobacteria</taxon>
        <taxon>Alteromonadales</taxon>
        <taxon>Alteromonadaceae</taxon>
        <taxon>Catenovulum</taxon>
    </lineage>
</organism>
<dbReference type="STRING" id="1513271.XM47_04655"/>
<accession>A0A0J8GU44</accession>
<dbReference type="NCBIfam" id="NF006629">
    <property type="entry name" value="PRK09198.1"/>
    <property type="match status" value="1"/>
</dbReference>
<dbReference type="PANTHER" id="PTHR43816">
    <property type="entry name" value="NICOTINAMIDE PHOSPHORIBOSYLTRANSFERASE"/>
    <property type="match status" value="1"/>
</dbReference>
<evidence type="ECO:0000256" key="3">
    <source>
        <dbReference type="ARBA" id="ARBA00022676"/>
    </source>
</evidence>
<dbReference type="EC" id="2.4.2.12" evidence="6"/>
<comment type="similarity">
    <text evidence="1">Belongs to the NAPRTase family.</text>
</comment>
<evidence type="ECO:0000256" key="6">
    <source>
        <dbReference type="ARBA" id="ARBA00035024"/>
    </source>
</evidence>
<keyword evidence="4 9" id="KW-0808">Transferase</keyword>
<evidence type="ECO:0000259" key="8">
    <source>
        <dbReference type="Pfam" id="PF04095"/>
    </source>
</evidence>
<dbReference type="InterPro" id="IPR016471">
    <property type="entry name" value="Nicotinamide_PRibTrfase"/>
</dbReference>
<keyword evidence="3 9" id="KW-0328">Glycosyltransferase</keyword>
<keyword evidence="2" id="KW-0662">Pyridine nucleotide biosynthesis</keyword>
<dbReference type="EMBL" id="LAZL01000005">
    <property type="protein sequence ID" value="KMT66285.1"/>
    <property type="molecule type" value="Genomic_DNA"/>
</dbReference>
<name>A0A0J8GU44_9ALTE</name>
<reference evidence="9 10" key="1">
    <citation type="submission" date="2015-04" db="EMBL/GenBank/DDBJ databases">
        <title>Draft Genome Sequence of the Novel Agar-Digesting Marine Bacterium Q1.</title>
        <authorList>
            <person name="Li Y."/>
            <person name="Li D."/>
            <person name="Chen G."/>
            <person name="Du Z."/>
        </authorList>
    </citation>
    <scope>NUCLEOTIDE SEQUENCE [LARGE SCALE GENOMIC DNA]</scope>
    <source>
        <strain evidence="9 10">Q1</strain>
    </source>
</reference>
<proteinExistence type="inferred from homology"/>
<dbReference type="PATRIC" id="fig|1513271.3.peg.963"/>
<evidence type="ECO:0000256" key="1">
    <source>
        <dbReference type="ARBA" id="ARBA00010897"/>
    </source>
</evidence>
<dbReference type="SUPFAM" id="SSF51690">
    <property type="entry name" value="Nicotinate/Quinolinate PRTase C-terminal domain-like"/>
    <property type="match status" value="1"/>
</dbReference>
<dbReference type="GO" id="GO:0009435">
    <property type="term" value="P:NAD+ biosynthetic process"/>
    <property type="evidence" value="ECO:0007669"/>
    <property type="project" value="InterPro"/>
</dbReference>
<comment type="caution">
    <text evidence="9">The sequence shown here is derived from an EMBL/GenBank/DDBJ whole genome shotgun (WGS) entry which is preliminary data.</text>
</comment>
<keyword evidence="10" id="KW-1185">Reference proteome</keyword>
<evidence type="ECO:0000313" key="10">
    <source>
        <dbReference type="Proteomes" id="UP000037600"/>
    </source>
</evidence>
<evidence type="ECO:0000256" key="5">
    <source>
        <dbReference type="ARBA" id="ARBA00035007"/>
    </source>
</evidence>
<dbReference type="AlphaFoldDB" id="A0A0J8GU44"/>
<sequence length="546" mass="60934">MTIIAASMQKDVYKEFHSRAYHPDVSEVYANFTSRSGKLSNVENNDKVAFVGLQYFIKSYLQDEWAAFFKQDKASAVANHKRIMSAMLGYSVDVKYLEDLHDLGYLPLKIKALPEGTLVPYLVPPMTVVNTKAGFQWLTNMIETVLSCENWPIQTSTTTSVAYLKVFKEFAAKTGLPSDFVPFQGHDFSFRGMFGKQAAAMSGFGHLASGLVGTDTIPAVLFAEQYYGANVENELVGCSVDATEHSVTCSWILEGEIEFFKYLMETQSPKGILSVVSDTWDFWTLVTDYLPQLKETIMQREGTLVIRPDSGDPVKILTGYTLDNTTDFSHNKSLFQNQISAAEYARVNGFEAYRWQGQYFAIDAESLNSGGKIESIEAHTVLMPCEVKGLIECLWDIFGGTITDKGFKLLDEHIGAIYGDAITLQRQRQILQRLMDKGFASKVVLGIGSYSYQYVTRDTHGSAVKATSVVKNNQRLAIFKDPKTDTKKKSAKGLLKIERVNGELTLFDNVSEQEEQAGLLEVVFENGQLLKETTLADIRALIAQQI</sequence>
<dbReference type="OrthoDB" id="394882at2"/>
<evidence type="ECO:0000256" key="7">
    <source>
        <dbReference type="ARBA" id="ARBA00035036"/>
    </source>
</evidence>
<evidence type="ECO:0000256" key="2">
    <source>
        <dbReference type="ARBA" id="ARBA00022642"/>
    </source>
</evidence>
<dbReference type="Proteomes" id="UP000037600">
    <property type="component" value="Unassembled WGS sequence"/>
</dbReference>
<comment type="pathway">
    <text evidence="5">Cofactor biosynthesis; NAD(+) biosynthesis; nicotinamide D-ribonucleotide from 5-phospho-alpha-D-ribose 1-diphosphate and nicotinamide: step 1/1.</text>
</comment>
<dbReference type="InterPro" id="IPR013785">
    <property type="entry name" value="Aldolase_TIM"/>
</dbReference>
<gene>
    <name evidence="9" type="ORF">XM47_04655</name>
</gene>
<dbReference type="InterPro" id="IPR036068">
    <property type="entry name" value="Nicotinate_pribotase-like_C"/>
</dbReference>
<protein>
    <recommendedName>
        <fullName evidence="7">Nicotinamide phosphoribosyltransferase</fullName>
        <ecNumber evidence="6">2.4.2.12</ecNumber>
    </recommendedName>
</protein>
<evidence type="ECO:0000313" key="9">
    <source>
        <dbReference type="EMBL" id="KMT66285.1"/>
    </source>
</evidence>
<dbReference type="GO" id="GO:0047280">
    <property type="term" value="F:nicotinamide phosphoribosyltransferase activity"/>
    <property type="evidence" value="ECO:0007669"/>
    <property type="project" value="UniProtKB-EC"/>
</dbReference>